<organism evidence="1 2">
    <name type="scientific">Endozoicomonas lisbonensis</name>
    <dbReference type="NCBI Taxonomy" id="3120522"/>
    <lineage>
        <taxon>Bacteria</taxon>
        <taxon>Pseudomonadati</taxon>
        <taxon>Pseudomonadota</taxon>
        <taxon>Gammaproteobacteria</taxon>
        <taxon>Oceanospirillales</taxon>
        <taxon>Endozoicomonadaceae</taxon>
        <taxon>Endozoicomonas</taxon>
    </lineage>
</organism>
<gene>
    <name evidence="1" type="ORF">V5J35_003082</name>
</gene>
<sequence>MDYFLLFVALKPGCPMMFKKIVLSYIFLLLASPLTIAGQKYEYLLYSENASASMVLVKVIEDGRHKTLASVAVEFSKDQAFKSYAGNIAVTKKGHPELEFPGMAEKLTERMMAVQSTLKKETALKAPDSEFSMVMAVAGYETIHGTHPLLFPPQKTREREEKAKTNIVSVFADNGLSIAADSIYGCGDQDFVLQLASEIDHKPHLTLFKATYDILLLTQPSSFEPVSKWESVHKYPYTNDQYQRKNKSLPSGSSFGLGFIVGNRFYSKRAVSKTPAPCFGHECSRKERERAEAEEFRQDMKPLFPNMTDEEITGRYQGLKRNNELGDNTLSLYKNKQQANWLHVVDKALINDGAKQLVREITHQLPLLHKLLHEFQSDDETSGITDIHVIGSHEDIYETVPALNTFVTTEGTIYNFQLKRVPEDTTKQHAADALVHLTTRLATN</sequence>
<protein>
    <submittedName>
        <fullName evidence="1">Uncharacterized protein</fullName>
    </submittedName>
</protein>
<keyword evidence="2" id="KW-1185">Reference proteome</keyword>
<dbReference type="EMBL" id="JBEWTB010000002">
    <property type="protein sequence ID" value="MET4757890.1"/>
    <property type="molecule type" value="Genomic_DNA"/>
</dbReference>
<comment type="caution">
    <text evidence="1">The sequence shown here is derived from an EMBL/GenBank/DDBJ whole genome shotgun (WGS) entry which is preliminary data.</text>
</comment>
<evidence type="ECO:0000313" key="1">
    <source>
        <dbReference type="EMBL" id="MET4757890.1"/>
    </source>
</evidence>
<dbReference type="Proteomes" id="UP001549366">
    <property type="component" value="Unassembled WGS sequence"/>
</dbReference>
<evidence type="ECO:0000313" key="2">
    <source>
        <dbReference type="Proteomes" id="UP001549366"/>
    </source>
</evidence>
<accession>A0ABV2SJF5</accession>
<proteinExistence type="predicted"/>
<reference evidence="1 2" key="1">
    <citation type="submission" date="2024-06" db="EMBL/GenBank/DDBJ databases">
        <title>Genomic Encyclopedia of Type Strains, Phase V (KMG-V): Genome sequencing to study the core and pangenomes of soil and plant-associated prokaryotes.</title>
        <authorList>
            <person name="Whitman W."/>
        </authorList>
    </citation>
    <scope>NUCLEOTIDE SEQUENCE [LARGE SCALE GENOMIC DNA]</scope>
    <source>
        <strain evidence="1 2">NE40</strain>
    </source>
</reference>
<name>A0ABV2SJF5_9GAMM</name>